<evidence type="ECO:0000259" key="2">
    <source>
        <dbReference type="Pfam" id="PF00501"/>
    </source>
</evidence>
<evidence type="ECO:0000313" key="3">
    <source>
        <dbReference type="EMBL" id="GFD59519.1"/>
    </source>
</evidence>
<gene>
    <name evidence="3" type="ORF">Tci_931488</name>
</gene>
<sequence>MLAITTPTFDISVLELFLPLIAGGTVFVATSDEAADPLLQADAVLISGCTVMQGTPATWRALFSAGWLGRPGLKVMCGGEA</sequence>
<organism evidence="3">
    <name type="scientific">Tanacetum cinerariifolium</name>
    <name type="common">Dalmatian daisy</name>
    <name type="synonym">Chrysanthemum cinerariifolium</name>
    <dbReference type="NCBI Taxonomy" id="118510"/>
    <lineage>
        <taxon>Eukaryota</taxon>
        <taxon>Viridiplantae</taxon>
        <taxon>Streptophyta</taxon>
        <taxon>Embryophyta</taxon>
        <taxon>Tracheophyta</taxon>
        <taxon>Spermatophyta</taxon>
        <taxon>Magnoliopsida</taxon>
        <taxon>eudicotyledons</taxon>
        <taxon>Gunneridae</taxon>
        <taxon>Pentapetalae</taxon>
        <taxon>asterids</taxon>
        <taxon>campanulids</taxon>
        <taxon>Asterales</taxon>
        <taxon>Asteraceae</taxon>
        <taxon>Asteroideae</taxon>
        <taxon>Anthemideae</taxon>
        <taxon>Anthemidinae</taxon>
        <taxon>Tanacetum</taxon>
    </lineage>
</organism>
<feature type="chain" id="PRO_5025360104" description="AMP-dependent synthetase/ligase domain-containing protein" evidence="1">
    <location>
        <begin position="24"/>
        <end position="81"/>
    </location>
</feature>
<proteinExistence type="predicted"/>
<name>A0A699XIC0_TANCI</name>
<dbReference type="SUPFAM" id="SSF56801">
    <property type="entry name" value="Acetyl-CoA synthetase-like"/>
    <property type="match status" value="1"/>
</dbReference>
<dbReference type="Pfam" id="PF00501">
    <property type="entry name" value="AMP-binding"/>
    <property type="match status" value="1"/>
</dbReference>
<dbReference type="EMBL" id="BKCJ011866016">
    <property type="protein sequence ID" value="GFD59519.1"/>
    <property type="molecule type" value="Genomic_DNA"/>
</dbReference>
<evidence type="ECO:0000256" key="1">
    <source>
        <dbReference type="SAM" id="SignalP"/>
    </source>
</evidence>
<reference evidence="3" key="1">
    <citation type="journal article" date="2019" name="Sci. Rep.">
        <title>Draft genome of Tanacetum cinerariifolium, the natural source of mosquito coil.</title>
        <authorList>
            <person name="Yamashiro T."/>
            <person name="Shiraishi A."/>
            <person name="Satake H."/>
            <person name="Nakayama K."/>
        </authorList>
    </citation>
    <scope>NUCLEOTIDE SEQUENCE</scope>
</reference>
<accession>A0A699XIC0</accession>
<dbReference type="AlphaFoldDB" id="A0A699XIC0"/>
<feature type="domain" description="AMP-dependent synthetase/ligase" evidence="2">
    <location>
        <begin position="2"/>
        <end position="81"/>
    </location>
</feature>
<feature type="non-terminal residue" evidence="3">
    <location>
        <position position="81"/>
    </location>
</feature>
<keyword evidence="1" id="KW-0732">Signal</keyword>
<dbReference type="Gene3D" id="3.40.50.980">
    <property type="match status" value="1"/>
</dbReference>
<dbReference type="InterPro" id="IPR000873">
    <property type="entry name" value="AMP-dep_synth/lig_dom"/>
</dbReference>
<feature type="signal peptide" evidence="1">
    <location>
        <begin position="1"/>
        <end position="23"/>
    </location>
</feature>
<protein>
    <recommendedName>
        <fullName evidence="2">AMP-dependent synthetase/ligase domain-containing protein</fullName>
    </recommendedName>
</protein>
<comment type="caution">
    <text evidence="3">The sequence shown here is derived from an EMBL/GenBank/DDBJ whole genome shotgun (WGS) entry which is preliminary data.</text>
</comment>